<sequence>MVIVYLNTSHVHFFKIYSLWFPKGCRCRVGSKVAKGSCFTILPLIWAKMPLHACKQALMGMLRLPHMQPLDACCRPPAPFNPLHR</sequence>
<keyword evidence="2" id="KW-1185">Reference proteome</keyword>
<name>A0A1W0VZS9_SORBI</name>
<reference evidence="1 2" key="1">
    <citation type="journal article" date="2009" name="Nature">
        <title>The Sorghum bicolor genome and the diversification of grasses.</title>
        <authorList>
            <person name="Paterson A.H."/>
            <person name="Bowers J.E."/>
            <person name="Bruggmann R."/>
            <person name="Dubchak I."/>
            <person name="Grimwood J."/>
            <person name="Gundlach H."/>
            <person name="Haberer G."/>
            <person name="Hellsten U."/>
            <person name="Mitros T."/>
            <person name="Poliakov A."/>
            <person name="Schmutz J."/>
            <person name="Spannagl M."/>
            <person name="Tang H."/>
            <person name="Wang X."/>
            <person name="Wicker T."/>
            <person name="Bharti A.K."/>
            <person name="Chapman J."/>
            <person name="Feltus F.A."/>
            <person name="Gowik U."/>
            <person name="Grigoriev I.V."/>
            <person name="Lyons E."/>
            <person name="Maher C.A."/>
            <person name="Martis M."/>
            <person name="Narechania A."/>
            <person name="Otillar R.P."/>
            <person name="Penning B.W."/>
            <person name="Salamov A.A."/>
            <person name="Wang Y."/>
            <person name="Zhang L."/>
            <person name="Carpita N.C."/>
            <person name="Freeling M."/>
            <person name="Gingle A.R."/>
            <person name="Hash C.T."/>
            <person name="Keller B."/>
            <person name="Klein P."/>
            <person name="Kresovich S."/>
            <person name="McCann M.C."/>
            <person name="Ming R."/>
            <person name="Peterson D.G."/>
            <person name="Mehboob-ur-Rahman"/>
            <person name="Ware D."/>
            <person name="Westhoff P."/>
            <person name="Mayer K.F."/>
            <person name="Messing J."/>
            <person name="Rokhsar D.S."/>
        </authorList>
    </citation>
    <scope>NUCLEOTIDE SEQUENCE [LARGE SCALE GENOMIC DNA]</scope>
    <source>
        <strain evidence="2">cv. BTx623</strain>
    </source>
</reference>
<dbReference type="InParanoid" id="A0A1W0VZS9"/>
<dbReference type="Proteomes" id="UP000000768">
    <property type="component" value="Chromosome 3"/>
</dbReference>
<proteinExistence type="predicted"/>
<dbReference type="AlphaFoldDB" id="A0A1W0VZS9"/>
<organism evidence="1 2">
    <name type="scientific">Sorghum bicolor</name>
    <name type="common">Sorghum</name>
    <name type="synonym">Sorghum vulgare</name>
    <dbReference type="NCBI Taxonomy" id="4558"/>
    <lineage>
        <taxon>Eukaryota</taxon>
        <taxon>Viridiplantae</taxon>
        <taxon>Streptophyta</taxon>
        <taxon>Embryophyta</taxon>
        <taxon>Tracheophyta</taxon>
        <taxon>Spermatophyta</taxon>
        <taxon>Magnoliopsida</taxon>
        <taxon>Liliopsida</taxon>
        <taxon>Poales</taxon>
        <taxon>Poaceae</taxon>
        <taxon>PACMAD clade</taxon>
        <taxon>Panicoideae</taxon>
        <taxon>Andropogonodae</taxon>
        <taxon>Andropogoneae</taxon>
        <taxon>Sorghinae</taxon>
        <taxon>Sorghum</taxon>
    </lineage>
</organism>
<dbReference type="EMBL" id="CM000762">
    <property type="protein sequence ID" value="OQU87650.1"/>
    <property type="molecule type" value="Genomic_DNA"/>
</dbReference>
<accession>A0A1W0VZS9</accession>
<protein>
    <submittedName>
        <fullName evidence="1">Uncharacterized protein</fullName>
    </submittedName>
</protein>
<dbReference type="Gramene" id="OQU87650">
    <property type="protein sequence ID" value="OQU87650"/>
    <property type="gene ID" value="SORBI_3003G314533"/>
</dbReference>
<gene>
    <name evidence="1" type="ORF">SORBI_3003G314533</name>
</gene>
<evidence type="ECO:0000313" key="2">
    <source>
        <dbReference type="Proteomes" id="UP000000768"/>
    </source>
</evidence>
<reference evidence="2" key="2">
    <citation type="journal article" date="2018" name="Plant J.">
        <title>The Sorghum bicolor reference genome: improved assembly, gene annotations, a transcriptome atlas, and signatures of genome organization.</title>
        <authorList>
            <person name="McCormick R.F."/>
            <person name="Truong S.K."/>
            <person name="Sreedasyam A."/>
            <person name="Jenkins J."/>
            <person name="Shu S."/>
            <person name="Sims D."/>
            <person name="Kennedy M."/>
            <person name="Amirebrahimi M."/>
            <person name="Weers B.D."/>
            <person name="McKinley B."/>
            <person name="Mattison A."/>
            <person name="Morishige D.T."/>
            <person name="Grimwood J."/>
            <person name="Schmutz J."/>
            <person name="Mullet J.E."/>
        </authorList>
    </citation>
    <scope>NUCLEOTIDE SEQUENCE [LARGE SCALE GENOMIC DNA]</scope>
    <source>
        <strain evidence="2">cv. BTx623</strain>
    </source>
</reference>
<evidence type="ECO:0000313" key="1">
    <source>
        <dbReference type="EMBL" id="OQU87650.1"/>
    </source>
</evidence>